<keyword evidence="2" id="KW-0121">Carboxypeptidase</keyword>
<dbReference type="AlphaFoldDB" id="A0A7C4U6S1"/>
<sequence length="422" mass="48151">MKKISILICFFIVISLNATEEAFPFYTRISITNGNAKTNNVFSLTHSLISDTTLPMTLVIYEIPKGIEFISGKLIDTIFPYQNDSFHLTANLKITQPGAYCITVHTIIDPKDTISLSQHFTHDLYIISDTDTVIYSETPDTNRYYNIFPDTVIGEEPLSIPSVLSSSTISGQIRYYNQITHTYEPLSNNLVEIVTLDGRGYHSTYTDENGNYSITGTQGKYYLIIPAKNVAGEVHPFWKVKITTFPWPPYMDVDFKCSPQTYFLWISQINLYSNLTLNVDFTGGRADIAGILWQIKKSKEWMLSHTGRTLDYVEVAYPPKAEVYVRYLPGYPFILVYIYDLTGTGGSFYANFSKVEEVKLDLQGPLYWGIGLSYRHPHQIVINEGHIWLNDFSVISHEWSHGFMVSTLGNKLPYGWGYAEHW</sequence>
<protein>
    <submittedName>
        <fullName evidence="2">Carboxypeptidase regulatory-like domain-containing protein</fullName>
    </submittedName>
</protein>
<evidence type="ECO:0000313" key="2">
    <source>
        <dbReference type="EMBL" id="HGW91473.1"/>
    </source>
</evidence>
<comment type="caution">
    <text evidence="2">The sequence shown here is derived from an EMBL/GenBank/DDBJ whole genome shotgun (WGS) entry which is preliminary data.</text>
</comment>
<feature type="signal peptide" evidence="1">
    <location>
        <begin position="1"/>
        <end position="18"/>
    </location>
</feature>
<dbReference type="GO" id="GO:0004180">
    <property type="term" value="F:carboxypeptidase activity"/>
    <property type="evidence" value="ECO:0007669"/>
    <property type="project" value="UniProtKB-KW"/>
</dbReference>
<keyword evidence="1" id="KW-0732">Signal</keyword>
<dbReference type="InterPro" id="IPR008969">
    <property type="entry name" value="CarboxyPept-like_regulatory"/>
</dbReference>
<evidence type="ECO:0000256" key="1">
    <source>
        <dbReference type="SAM" id="SignalP"/>
    </source>
</evidence>
<keyword evidence="2" id="KW-0378">Hydrolase</keyword>
<proteinExistence type="predicted"/>
<keyword evidence="2" id="KW-0645">Protease</keyword>
<reference evidence="2" key="1">
    <citation type="journal article" date="2020" name="mSystems">
        <title>Genome- and Community-Level Interaction Insights into Carbon Utilization and Element Cycling Functions of Hydrothermarchaeota in Hydrothermal Sediment.</title>
        <authorList>
            <person name="Zhou Z."/>
            <person name="Liu Y."/>
            <person name="Xu W."/>
            <person name="Pan J."/>
            <person name="Luo Z.H."/>
            <person name="Li M."/>
        </authorList>
    </citation>
    <scope>NUCLEOTIDE SEQUENCE [LARGE SCALE GENOMIC DNA]</scope>
    <source>
        <strain evidence="2">SpSt-780</strain>
    </source>
</reference>
<dbReference type="EMBL" id="DTHG01000035">
    <property type="protein sequence ID" value="HGW91473.1"/>
    <property type="molecule type" value="Genomic_DNA"/>
</dbReference>
<organism evidence="2">
    <name type="scientific">candidate division WOR-3 bacterium</name>
    <dbReference type="NCBI Taxonomy" id="2052148"/>
    <lineage>
        <taxon>Bacteria</taxon>
        <taxon>Bacteria division WOR-3</taxon>
    </lineage>
</organism>
<feature type="chain" id="PRO_5027766446" evidence="1">
    <location>
        <begin position="19"/>
        <end position="422"/>
    </location>
</feature>
<accession>A0A7C4U6S1</accession>
<gene>
    <name evidence="2" type="ORF">ENV67_02900</name>
</gene>
<name>A0A7C4U6S1_UNCW3</name>
<dbReference type="SUPFAM" id="SSF49464">
    <property type="entry name" value="Carboxypeptidase regulatory domain-like"/>
    <property type="match status" value="1"/>
</dbReference>